<dbReference type="Proteomes" id="UP001146120">
    <property type="component" value="Unassembled WGS sequence"/>
</dbReference>
<dbReference type="SUPFAM" id="SSF57667">
    <property type="entry name" value="beta-beta-alpha zinc fingers"/>
    <property type="match status" value="1"/>
</dbReference>
<keyword evidence="4" id="KW-0862">Zinc</keyword>
<dbReference type="Pfam" id="PF05699">
    <property type="entry name" value="Dimer_Tnp_hAT"/>
    <property type="match status" value="1"/>
</dbReference>
<dbReference type="InterPro" id="IPR012337">
    <property type="entry name" value="RNaseH-like_sf"/>
</dbReference>
<proteinExistence type="predicted"/>
<comment type="caution">
    <text evidence="12">The sequence shown here is derived from an EMBL/GenBank/DDBJ whole genome shotgun (WGS) entry which is preliminary data.</text>
</comment>
<dbReference type="SUPFAM" id="SSF53098">
    <property type="entry name" value="Ribonuclease H-like"/>
    <property type="match status" value="1"/>
</dbReference>
<sequence length="805" mass="89095">MVKRTGEPSAVVAALSNGGVQDDLTTPAGAGSAGAGAALSVGVMVPNPPSVSAVWAYFEKDAMGNSVCKFCERVIKGHHSSNLLSHLRTAGRTDAAHQQANDVCEEHRENKRHVKRQKISIAAQSGELSPYVTPVTSMATSPSVMGLAARKEVPYFSANAAMAVLTKEQREALGTFMPTAPPVTINQEQTAHDIALMIAMDNLPLNAVNRLGFQHFMQQLFALDKRVTFPNEEFISRTILMFHESMMLTIKMLIARARCVGLSLEVWRHPWAQLSTQYLAISAHFSVGYRQYDVLLGVTPFYGSMDSETLKAAVTQVCERTGMKEKVAYCVRGDIPCRTMDGIPMLILDLPCSFTLNNFDGRILPSEPQPTMLMSSPVDGLKQCMSKKMFSRCFHRFTNEVDEFVERVIVNEAVSRQLKALTAPFVLAPFNEATELTESYFEYLRNLLDHIGPIERLCQAHDIAPLGSITLEWIGFVLKKLKPLARYSEALEGEKSKKTGSDKDFFKNGLSSVCTIGRAIVGYMEKQATMTMETFPPHMEPELWKQFFSLIGKTLRDQFEALPGICYAASLLDPRYKDREFCYLSFEMDCDMGKSYLQRLFSLVPEQKEGNASDSADALTKNRQEAFGDIKDGKVHNEMDVAPPSGIEDDDDDLLAHLPSSTSKEAISSENDLVATWDKELSAFLSLPVAERNVNPLTWWKQNQFRFPLIAPYAEMILSLLAAPSCGATAMEDVYQVMSRLEGPGSDLPPALGDAFFCFQRNKQHAHEWFRTSISSPDSNSTAAAATPELDQSGGGANFKHIENV</sequence>
<feature type="domain" description="BED-type" evidence="11">
    <location>
        <begin position="49"/>
        <end position="114"/>
    </location>
</feature>
<evidence type="ECO:0000256" key="6">
    <source>
        <dbReference type="ARBA" id="ARBA00023125"/>
    </source>
</evidence>
<dbReference type="GO" id="GO:0009791">
    <property type="term" value="P:post-embryonic development"/>
    <property type="evidence" value="ECO:0007669"/>
    <property type="project" value="UniProtKB-ARBA"/>
</dbReference>
<feature type="region of interest" description="Disordered" evidence="10">
    <location>
        <begin position="774"/>
        <end position="798"/>
    </location>
</feature>
<evidence type="ECO:0000256" key="1">
    <source>
        <dbReference type="ARBA" id="ARBA00004123"/>
    </source>
</evidence>
<evidence type="ECO:0000256" key="7">
    <source>
        <dbReference type="ARBA" id="ARBA00023163"/>
    </source>
</evidence>
<evidence type="ECO:0000256" key="3">
    <source>
        <dbReference type="ARBA" id="ARBA00022771"/>
    </source>
</evidence>
<dbReference type="GO" id="GO:0003677">
    <property type="term" value="F:DNA binding"/>
    <property type="evidence" value="ECO:0007669"/>
    <property type="project" value="UniProtKB-KW"/>
</dbReference>
<organism evidence="12 13">
    <name type="scientific">Lagenidium giganteum</name>
    <dbReference type="NCBI Taxonomy" id="4803"/>
    <lineage>
        <taxon>Eukaryota</taxon>
        <taxon>Sar</taxon>
        <taxon>Stramenopiles</taxon>
        <taxon>Oomycota</taxon>
        <taxon>Peronosporomycetes</taxon>
        <taxon>Pythiales</taxon>
        <taxon>Pythiaceae</taxon>
    </lineage>
</organism>
<evidence type="ECO:0000256" key="9">
    <source>
        <dbReference type="PROSITE-ProRule" id="PRU00027"/>
    </source>
</evidence>
<dbReference type="GO" id="GO:0046983">
    <property type="term" value="F:protein dimerization activity"/>
    <property type="evidence" value="ECO:0007669"/>
    <property type="project" value="InterPro"/>
</dbReference>
<evidence type="ECO:0000256" key="10">
    <source>
        <dbReference type="SAM" id="MobiDB-lite"/>
    </source>
</evidence>
<evidence type="ECO:0000256" key="2">
    <source>
        <dbReference type="ARBA" id="ARBA00022723"/>
    </source>
</evidence>
<dbReference type="GO" id="GO:0005634">
    <property type="term" value="C:nucleus"/>
    <property type="evidence" value="ECO:0007669"/>
    <property type="project" value="UniProtKB-SubCell"/>
</dbReference>
<accession>A0AAV2YX29</accession>
<keyword evidence="13" id="KW-1185">Reference proteome</keyword>
<dbReference type="InterPro" id="IPR008906">
    <property type="entry name" value="HATC_C_dom"/>
</dbReference>
<feature type="compositionally biased region" description="Polar residues" evidence="10">
    <location>
        <begin position="774"/>
        <end position="784"/>
    </location>
</feature>
<reference evidence="12" key="1">
    <citation type="submission" date="2022-11" db="EMBL/GenBank/DDBJ databases">
        <authorList>
            <person name="Morgan W.R."/>
            <person name="Tartar A."/>
        </authorList>
    </citation>
    <scope>NUCLEOTIDE SEQUENCE</scope>
    <source>
        <strain evidence="12">ARSEF 373</strain>
    </source>
</reference>
<keyword evidence="5" id="KW-0805">Transcription regulation</keyword>
<keyword evidence="8" id="KW-0539">Nucleus</keyword>
<dbReference type="AlphaFoldDB" id="A0AAV2YX29"/>
<dbReference type="SMART" id="SM00614">
    <property type="entry name" value="ZnF_BED"/>
    <property type="match status" value="1"/>
</dbReference>
<evidence type="ECO:0000313" key="12">
    <source>
        <dbReference type="EMBL" id="DAZ99227.1"/>
    </source>
</evidence>
<reference evidence="12" key="2">
    <citation type="journal article" date="2023" name="Microbiol Resour">
        <title>Decontamination and Annotation of the Draft Genome Sequence of the Oomycete Lagenidium giganteum ARSEF 373.</title>
        <authorList>
            <person name="Morgan W.R."/>
            <person name="Tartar A."/>
        </authorList>
    </citation>
    <scope>NUCLEOTIDE SEQUENCE</scope>
    <source>
        <strain evidence="12">ARSEF 373</strain>
    </source>
</reference>
<keyword evidence="2" id="KW-0479">Metal-binding</keyword>
<keyword evidence="7" id="KW-0804">Transcription</keyword>
<evidence type="ECO:0000256" key="8">
    <source>
        <dbReference type="ARBA" id="ARBA00023242"/>
    </source>
</evidence>
<dbReference type="Pfam" id="PF02892">
    <property type="entry name" value="zf-BED"/>
    <property type="match status" value="1"/>
</dbReference>
<evidence type="ECO:0000256" key="5">
    <source>
        <dbReference type="ARBA" id="ARBA00023015"/>
    </source>
</evidence>
<dbReference type="InterPro" id="IPR036236">
    <property type="entry name" value="Znf_C2H2_sf"/>
</dbReference>
<evidence type="ECO:0000259" key="11">
    <source>
        <dbReference type="PROSITE" id="PS50808"/>
    </source>
</evidence>
<evidence type="ECO:0000256" key="4">
    <source>
        <dbReference type="ARBA" id="ARBA00022833"/>
    </source>
</evidence>
<dbReference type="InterPro" id="IPR052035">
    <property type="entry name" value="ZnF_BED_domain_contain"/>
</dbReference>
<evidence type="ECO:0000313" key="13">
    <source>
        <dbReference type="Proteomes" id="UP001146120"/>
    </source>
</evidence>
<keyword evidence="3 9" id="KW-0863">Zinc-finger</keyword>
<dbReference type="GO" id="GO:0008270">
    <property type="term" value="F:zinc ion binding"/>
    <property type="evidence" value="ECO:0007669"/>
    <property type="project" value="UniProtKB-KW"/>
</dbReference>
<dbReference type="PANTHER" id="PTHR46481">
    <property type="entry name" value="ZINC FINGER BED DOMAIN-CONTAINING PROTEIN 4"/>
    <property type="match status" value="1"/>
</dbReference>
<dbReference type="PANTHER" id="PTHR46481:SF10">
    <property type="entry name" value="ZINC FINGER BED DOMAIN-CONTAINING PROTEIN 39"/>
    <property type="match status" value="1"/>
</dbReference>
<name>A0AAV2YX29_9STRA</name>
<gene>
    <name evidence="12" type="ORF">N0F65_008094</name>
</gene>
<protein>
    <recommendedName>
        <fullName evidence="11">BED-type domain-containing protein</fullName>
    </recommendedName>
</protein>
<dbReference type="PROSITE" id="PS50808">
    <property type="entry name" value="ZF_BED"/>
    <property type="match status" value="1"/>
</dbReference>
<comment type="subcellular location">
    <subcellularLocation>
        <location evidence="1">Nucleus</location>
    </subcellularLocation>
</comment>
<dbReference type="InterPro" id="IPR003656">
    <property type="entry name" value="Znf_BED"/>
</dbReference>
<keyword evidence="6" id="KW-0238">DNA-binding</keyword>
<dbReference type="EMBL" id="DAKRPA010000087">
    <property type="protein sequence ID" value="DAZ99227.1"/>
    <property type="molecule type" value="Genomic_DNA"/>
</dbReference>